<dbReference type="AlphaFoldDB" id="A0A240EEJ3"/>
<sequence length="111" mass="12242">MKTSMALMFSLLCVGCSHLPVHSKQSDHAQQSIEVYKSLQSRQCENSGLSLSQLKQQLQTAKIKVLSEREGDTGKAYIQMCGAPDGRLGVFKIDVKDLSKATTLGFKPFTY</sequence>
<protein>
    <submittedName>
        <fullName evidence="1">Uncharacterized protein</fullName>
    </submittedName>
</protein>
<gene>
    <name evidence="1" type="ORF">SAMN05421731_1168</name>
</gene>
<evidence type="ECO:0000313" key="2">
    <source>
        <dbReference type="Proteomes" id="UP000219042"/>
    </source>
</evidence>
<evidence type="ECO:0000313" key="1">
    <source>
        <dbReference type="EMBL" id="SNX46703.1"/>
    </source>
</evidence>
<organism evidence="1 2">
    <name type="scientific">Acinetobacter puyangensis</name>
    <dbReference type="NCBI Taxonomy" id="1096779"/>
    <lineage>
        <taxon>Bacteria</taxon>
        <taxon>Pseudomonadati</taxon>
        <taxon>Pseudomonadota</taxon>
        <taxon>Gammaproteobacteria</taxon>
        <taxon>Moraxellales</taxon>
        <taxon>Moraxellaceae</taxon>
        <taxon>Acinetobacter</taxon>
    </lineage>
</organism>
<proteinExistence type="predicted"/>
<dbReference type="RefSeq" id="WP_097080437.1">
    <property type="nucleotide sequence ID" value="NZ_BAABHT010000028.1"/>
</dbReference>
<dbReference type="EMBL" id="OANT01000016">
    <property type="protein sequence ID" value="SNX46703.1"/>
    <property type="molecule type" value="Genomic_DNA"/>
</dbReference>
<keyword evidence="2" id="KW-1185">Reference proteome</keyword>
<reference evidence="2" key="1">
    <citation type="submission" date="2016-09" db="EMBL/GenBank/DDBJ databases">
        <authorList>
            <person name="Varghese N."/>
            <person name="Submissions S."/>
        </authorList>
    </citation>
    <scope>NUCLEOTIDE SEQUENCE [LARGE SCALE GENOMIC DNA]</scope>
    <source>
        <strain evidence="2">ANC 4466</strain>
    </source>
</reference>
<accession>A0A240EEJ3</accession>
<name>A0A240EEJ3_9GAMM</name>
<dbReference type="Proteomes" id="UP000219042">
    <property type="component" value="Unassembled WGS sequence"/>
</dbReference>